<sequence length="57" mass="6800">MIKKVYCYKCGSYYWTPKGEKEIKDCPFCSLGKASDNNLSYKEKLQTKRINYNNYDK</sequence>
<dbReference type="EMBL" id="JAFBDQ010000004">
    <property type="protein sequence ID" value="MBM7556098.1"/>
    <property type="molecule type" value="Genomic_DNA"/>
</dbReference>
<evidence type="ECO:0000313" key="2">
    <source>
        <dbReference type="Proteomes" id="UP000774000"/>
    </source>
</evidence>
<organism evidence="1 2">
    <name type="scientific">Halanaerobacter jeridensis</name>
    <dbReference type="NCBI Taxonomy" id="706427"/>
    <lineage>
        <taxon>Bacteria</taxon>
        <taxon>Bacillati</taxon>
        <taxon>Bacillota</taxon>
        <taxon>Clostridia</taxon>
        <taxon>Halanaerobiales</taxon>
        <taxon>Halobacteroidaceae</taxon>
        <taxon>Halanaerobacter</taxon>
    </lineage>
</organism>
<dbReference type="RefSeq" id="WP_204700815.1">
    <property type="nucleotide sequence ID" value="NZ_JAFBDQ010000004.1"/>
</dbReference>
<accession>A0A938XRJ5</accession>
<protein>
    <submittedName>
        <fullName evidence="1">Uncharacterized protein</fullName>
    </submittedName>
</protein>
<name>A0A938XRJ5_9FIRM</name>
<reference evidence="1" key="1">
    <citation type="submission" date="2021-01" db="EMBL/GenBank/DDBJ databases">
        <title>Genomic Encyclopedia of Type Strains, Phase IV (KMG-IV): sequencing the most valuable type-strain genomes for metagenomic binning, comparative biology and taxonomic classification.</title>
        <authorList>
            <person name="Goeker M."/>
        </authorList>
    </citation>
    <scope>NUCLEOTIDE SEQUENCE</scope>
    <source>
        <strain evidence="1">DSM 23230</strain>
    </source>
</reference>
<dbReference type="Proteomes" id="UP000774000">
    <property type="component" value="Unassembled WGS sequence"/>
</dbReference>
<proteinExistence type="predicted"/>
<gene>
    <name evidence="1" type="ORF">JOC47_000934</name>
</gene>
<evidence type="ECO:0000313" key="1">
    <source>
        <dbReference type="EMBL" id="MBM7556098.1"/>
    </source>
</evidence>
<keyword evidence="2" id="KW-1185">Reference proteome</keyword>
<dbReference type="AlphaFoldDB" id="A0A938XRJ5"/>
<comment type="caution">
    <text evidence="1">The sequence shown here is derived from an EMBL/GenBank/DDBJ whole genome shotgun (WGS) entry which is preliminary data.</text>
</comment>